<evidence type="ECO:0000256" key="1">
    <source>
        <dbReference type="ARBA" id="ARBA00004651"/>
    </source>
</evidence>
<keyword evidence="5 7" id="KW-0472">Membrane</keyword>
<organism evidence="8 9">
    <name type="scientific">Salinirubrum litoreum</name>
    <dbReference type="NCBI Taxonomy" id="1126234"/>
    <lineage>
        <taxon>Archaea</taxon>
        <taxon>Methanobacteriati</taxon>
        <taxon>Methanobacteriota</taxon>
        <taxon>Stenosarchaea group</taxon>
        <taxon>Halobacteria</taxon>
        <taxon>Halobacteriales</taxon>
        <taxon>Haloferacaceae</taxon>
        <taxon>Salinirubrum</taxon>
    </lineage>
</organism>
<dbReference type="Pfam" id="PF03631">
    <property type="entry name" value="Virul_fac_BrkB"/>
    <property type="match status" value="1"/>
</dbReference>
<dbReference type="RefSeq" id="WP_264475004.1">
    <property type="nucleotide sequence ID" value="NZ_JAJCVJ010000002.1"/>
</dbReference>
<evidence type="ECO:0000313" key="9">
    <source>
        <dbReference type="Proteomes" id="UP001596201"/>
    </source>
</evidence>
<feature type="transmembrane region" description="Helical" evidence="7">
    <location>
        <begin position="207"/>
        <end position="230"/>
    </location>
</feature>
<accession>A0ABD5RDJ1</accession>
<evidence type="ECO:0000256" key="6">
    <source>
        <dbReference type="SAM" id="MobiDB-lite"/>
    </source>
</evidence>
<dbReference type="PANTHER" id="PTHR30213:SF0">
    <property type="entry name" value="UPF0761 MEMBRANE PROTEIN YIHY"/>
    <property type="match status" value="1"/>
</dbReference>
<feature type="compositionally biased region" description="Basic and acidic residues" evidence="6">
    <location>
        <begin position="318"/>
        <end position="329"/>
    </location>
</feature>
<feature type="transmembrane region" description="Helical" evidence="7">
    <location>
        <begin position="145"/>
        <end position="169"/>
    </location>
</feature>
<keyword evidence="9" id="KW-1185">Reference proteome</keyword>
<feature type="transmembrane region" description="Helical" evidence="7">
    <location>
        <begin position="43"/>
        <end position="65"/>
    </location>
</feature>
<protein>
    <submittedName>
        <fullName evidence="8">YihY/virulence factor BrkB family protein</fullName>
    </submittedName>
</protein>
<feature type="transmembrane region" description="Helical" evidence="7">
    <location>
        <begin position="236"/>
        <end position="263"/>
    </location>
</feature>
<dbReference type="GO" id="GO:0005886">
    <property type="term" value="C:plasma membrane"/>
    <property type="evidence" value="ECO:0007669"/>
    <property type="project" value="UniProtKB-SubCell"/>
</dbReference>
<keyword evidence="2" id="KW-1003">Cell membrane</keyword>
<dbReference type="AlphaFoldDB" id="A0ABD5RDJ1"/>
<dbReference type="InterPro" id="IPR017039">
    <property type="entry name" value="Virul_fac_BrkB"/>
</dbReference>
<evidence type="ECO:0000256" key="3">
    <source>
        <dbReference type="ARBA" id="ARBA00022692"/>
    </source>
</evidence>
<name>A0ABD5RDJ1_9EURY</name>
<feature type="transmembrane region" description="Helical" evidence="7">
    <location>
        <begin position="410"/>
        <end position="437"/>
    </location>
</feature>
<evidence type="ECO:0000256" key="2">
    <source>
        <dbReference type="ARBA" id="ARBA00022475"/>
    </source>
</evidence>
<feature type="compositionally biased region" description="Basic and acidic residues" evidence="6">
    <location>
        <begin position="290"/>
        <end position="305"/>
    </location>
</feature>
<dbReference type="EMBL" id="JBHSKX010000002">
    <property type="protein sequence ID" value="MFC5368036.1"/>
    <property type="molecule type" value="Genomic_DNA"/>
</dbReference>
<comment type="subcellular location">
    <subcellularLocation>
        <location evidence="1">Cell membrane</location>
        <topology evidence="1">Multi-pass membrane protein</topology>
    </subcellularLocation>
</comment>
<comment type="caution">
    <text evidence="8">The sequence shown here is derived from an EMBL/GenBank/DDBJ whole genome shotgun (WGS) entry which is preliminary data.</text>
</comment>
<feature type="transmembrane region" description="Helical" evidence="7">
    <location>
        <begin position="175"/>
        <end position="195"/>
    </location>
</feature>
<evidence type="ECO:0000256" key="4">
    <source>
        <dbReference type="ARBA" id="ARBA00022989"/>
    </source>
</evidence>
<dbReference type="Proteomes" id="UP001596201">
    <property type="component" value="Unassembled WGS sequence"/>
</dbReference>
<reference evidence="8 9" key="1">
    <citation type="journal article" date="2019" name="Int. J. Syst. Evol. Microbiol.">
        <title>The Global Catalogue of Microorganisms (GCM) 10K type strain sequencing project: providing services to taxonomists for standard genome sequencing and annotation.</title>
        <authorList>
            <consortium name="The Broad Institute Genomics Platform"/>
            <consortium name="The Broad Institute Genome Sequencing Center for Infectious Disease"/>
            <person name="Wu L."/>
            <person name="Ma J."/>
        </authorList>
    </citation>
    <scope>NUCLEOTIDE SEQUENCE [LARGE SCALE GENOMIC DNA]</scope>
    <source>
        <strain evidence="8 9">CGMCC 1.12237</strain>
    </source>
</reference>
<evidence type="ECO:0000313" key="8">
    <source>
        <dbReference type="EMBL" id="MFC5368036.1"/>
    </source>
</evidence>
<evidence type="ECO:0000256" key="7">
    <source>
        <dbReference type="SAM" id="Phobius"/>
    </source>
</evidence>
<keyword evidence="4 7" id="KW-1133">Transmembrane helix</keyword>
<feature type="region of interest" description="Disordered" evidence="6">
    <location>
        <begin position="278"/>
        <end position="333"/>
    </location>
</feature>
<keyword evidence="3 7" id="KW-0812">Transmembrane</keyword>
<evidence type="ECO:0000256" key="5">
    <source>
        <dbReference type="ARBA" id="ARBA00023136"/>
    </source>
</evidence>
<feature type="transmembrane region" description="Helical" evidence="7">
    <location>
        <begin position="384"/>
        <end position="404"/>
    </location>
</feature>
<gene>
    <name evidence="8" type="ORF">ACFPJ5_13955</name>
</gene>
<dbReference type="PANTHER" id="PTHR30213">
    <property type="entry name" value="INNER MEMBRANE PROTEIN YHJD"/>
    <property type="match status" value="1"/>
</dbReference>
<dbReference type="NCBIfam" id="TIGR00765">
    <property type="entry name" value="yihY_not_rbn"/>
    <property type="match status" value="1"/>
</dbReference>
<sequence length="452" mass="47533">MCRSVEVRGVSTVSRVRGDPVGFVRAVVDAVQESDATFVAASLAYYAFVSLIPLLALVVVVASVVGGEALSAEVLVLVGDLLTPAAQADLLSAFQSDTGRGGVTVVGVVLTTWGALKLFRGLDRAFGKVYGTTPGGIVAQVKDALLVLVSVGAGIAGVTVVGGVVAFLPIPGARFVAPLSLLFALVAAFFPLYYVFPDAEVSARQALPGTVFAAVCWTLLGVGFGIYATVAGTSAVYGLLGGILLLVTWFYLGGVVLLVGAVLNAVLAGWSFGDDGDDVTAPGAQAGREGGPDRQVQHPSDRHDGTTAMSESPDGTDGDEKSDRTEPRGAPDIGELEAEIDRLRADLDDFERDVSDRTVEKPKLEAELKRYVRRRMRRGKARGWGPYLVLLYGTAMTIAGFVLLDDLLAVIAMVVIFLSTLGLYVLFVLFGIGLNVLSVPARARDWVGERRD</sequence>
<proteinExistence type="predicted"/>